<keyword evidence="10" id="KW-1185">Reference proteome</keyword>
<keyword evidence="4 5" id="KW-0269">Exonuclease</keyword>
<comment type="caution">
    <text evidence="9">The sequence shown here is derived from an EMBL/GenBank/DDBJ whole genome shotgun (WGS) entry which is preliminary data.</text>
</comment>
<comment type="function">
    <text evidence="5">Bidirectionally degrades single-stranded DNA into large acid-insoluble oligonucleotides, which are then degraded further into small acid-soluble oligonucleotides.</text>
</comment>
<dbReference type="GO" id="GO:0008855">
    <property type="term" value="F:exodeoxyribonuclease VII activity"/>
    <property type="evidence" value="ECO:0007669"/>
    <property type="project" value="UniProtKB-UniRule"/>
</dbReference>
<evidence type="ECO:0000313" key="9">
    <source>
        <dbReference type="EMBL" id="KXB65149.1"/>
    </source>
</evidence>
<name>A0A134ABQ5_9FIRM</name>
<evidence type="ECO:0000256" key="6">
    <source>
        <dbReference type="RuleBase" id="RU004355"/>
    </source>
</evidence>
<dbReference type="Proteomes" id="UP000070442">
    <property type="component" value="Unassembled WGS sequence"/>
</dbReference>
<dbReference type="InterPro" id="IPR020579">
    <property type="entry name" value="Exonuc_VII_lsu_C"/>
</dbReference>
<dbReference type="GO" id="GO:0005737">
    <property type="term" value="C:cytoplasm"/>
    <property type="evidence" value="ECO:0007669"/>
    <property type="project" value="UniProtKB-SubCell"/>
</dbReference>
<organism evidence="9 10">
    <name type="scientific">Aedoeadaptatus coxii</name>
    <dbReference type="NCBI Taxonomy" id="755172"/>
    <lineage>
        <taxon>Bacteria</taxon>
        <taxon>Bacillati</taxon>
        <taxon>Bacillota</taxon>
        <taxon>Tissierellia</taxon>
        <taxon>Tissierellales</taxon>
        <taxon>Peptoniphilaceae</taxon>
        <taxon>Aedoeadaptatus</taxon>
    </lineage>
</organism>
<evidence type="ECO:0000256" key="4">
    <source>
        <dbReference type="ARBA" id="ARBA00022839"/>
    </source>
</evidence>
<evidence type="ECO:0000256" key="3">
    <source>
        <dbReference type="ARBA" id="ARBA00022801"/>
    </source>
</evidence>
<feature type="domain" description="OB-fold nucleic acid binding" evidence="8">
    <location>
        <begin position="6"/>
        <end position="99"/>
    </location>
</feature>
<dbReference type="CDD" id="cd04489">
    <property type="entry name" value="ExoVII_LU_OBF"/>
    <property type="match status" value="1"/>
</dbReference>
<dbReference type="PANTHER" id="PTHR30008:SF0">
    <property type="entry name" value="EXODEOXYRIBONUCLEASE 7 LARGE SUBUNIT"/>
    <property type="match status" value="1"/>
</dbReference>
<dbReference type="OrthoDB" id="9802795at2"/>
<comment type="subunit">
    <text evidence="5">Heterooligomer composed of large and small subunits.</text>
</comment>
<protein>
    <recommendedName>
        <fullName evidence="5">Exodeoxyribonuclease 7 large subunit</fullName>
        <ecNumber evidence="5">3.1.11.6</ecNumber>
    </recommendedName>
    <alternativeName>
        <fullName evidence="5">Exodeoxyribonuclease VII large subunit</fullName>
        <shortName evidence="5">Exonuclease VII large subunit</shortName>
    </alternativeName>
</protein>
<accession>A0A134ABQ5</accession>
<keyword evidence="1 5" id="KW-0963">Cytoplasm</keyword>
<reference evidence="10" key="1">
    <citation type="submission" date="2016-01" db="EMBL/GenBank/DDBJ databases">
        <authorList>
            <person name="Mitreva M."/>
            <person name="Pepin K.H."/>
            <person name="Mihindukulasuriya K.A."/>
            <person name="Fulton R."/>
            <person name="Fronick C."/>
            <person name="O'Laughlin M."/>
            <person name="Miner T."/>
            <person name="Herter B."/>
            <person name="Rosa B.A."/>
            <person name="Cordes M."/>
            <person name="Tomlinson C."/>
            <person name="Wollam A."/>
            <person name="Palsikar V.B."/>
            <person name="Mardis E.R."/>
            <person name="Wilson R.K."/>
        </authorList>
    </citation>
    <scope>NUCLEOTIDE SEQUENCE [LARGE SCALE GENOMIC DNA]</scope>
    <source>
        <strain evidence="10">DNF00729</strain>
    </source>
</reference>
<dbReference type="NCBIfam" id="TIGR00237">
    <property type="entry name" value="xseA"/>
    <property type="match status" value="1"/>
</dbReference>
<keyword evidence="3 5" id="KW-0378">Hydrolase</keyword>
<dbReference type="GO" id="GO:0003676">
    <property type="term" value="F:nucleic acid binding"/>
    <property type="evidence" value="ECO:0007669"/>
    <property type="project" value="InterPro"/>
</dbReference>
<keyword evidence="2 5" id="KW-0540">Nuclease</keyword>
<dbReference type="RefSeq" id="WP_068369562.1">
    <property type="nucleotide sequence ID" value="NZ_KQ960182.1"/>
</dbReference>
<evidence type="ECO:0000313" key="10">
    <source>
        <dbReference type="Proteomes" id="UP000070442"/>
    </source>
</evidence>
<evidence type="ECO:0000259" key="7">
    <source>
        <dbReference type="Pfam" id="PF02601"/>
    </source>
</evidence>
<dbReference type="Pfam" id="PF13742">
    <property type="entry name" value="tRNA_anti_2"/>
    <property type="match status" value="1"/>
</dbReference>
<evidence type="ECO:0000256" key="5">
    <source>
        <dbReference type="HAMAP-Rule" id="MF_00378"/>
    </source>
</evidence>
<dbReference type="AlphaFoldDB" id="A0A134ABQ5"/>
<evidence type="ECO:0000259" key="8">
    <source>
        <dbReference type="Pfam" id="PF13742"/>
    </source>
</evidence>
<proteinExistence type="inferred from homology"/>
<dbReference type="EMBL" id="LSDG01000045">
    <property type="protein sequence ID" value="KXB65149.1"/>
    <property type="molecule type" value="Genomic_DNA"/>
</dbReference>
<comment type="catalytic activity">
    <reaction evidence="5 6">
        <text>Exonucleolytic cleavage in either 5'- to 3'- or 3'- to 5'-direction to yield nucleoside 5'-phosphates.</text>
        <dbReference type="EC" id="3.1.11.6"/>
    </reaction>
</comment>
<feature type="domain" description="Exonuclease VII large subunit C-terminal" evidence="7">
    <location>
        <begin position="122"/>
        <end position="431"/>
    </location>
</feature>
<dbReference type="PANTHER" id="PTHR30008">
    <property type="entry name" value="EXODEOXYRIBONUCLEASE 7 LARGE SUBUNIT"/>
    <property type="match status" value="1"/>
</dbReference>
<dbReference type="EC" id="3.1.11.6" evidence="5"/>
<evidence type="ECO:0000256" key="2">
    <source>
        <dbReference type="ARBA" id="ARBA00022722"/>
    </source>
</evidence>
<comment type="similarity">
    <text evidence="5 6">Belongs to the XseA family.</text>
</comment>
<dbReference type="InterPro" id="IPR003753">
    <property type="entry name" value="Exonuc_VII_L"/>
</dbReference>
<dbReference type="HAMAP" id="MF_00378">
    <property type="entry name" value="Exonuc_7_L"/>
    <property type="match status" value="1"/>
</dbReference>
<sequence length="443" mass="49801">MIKPISISELLDYTKKIVKSDYILRKVRVKGEIAEIATAQSGHLYFTLKDDSARLSCVMFRDDLVDNVTQQVGMEVAIDGYVDIYSPSGRLQLIAKTMEPTGQGALYKLFLELKDLLEKEGLFDMDKKRPLPEKPLTVGMVTSTAGAAQHDFLSVAAARNPAVSVIISPSRVQGEDAGKELARAFERLDARDDIDLIIITRGGGSMEDLFCFNDENLIRAIDKRRHPVVSAVGHEVDTTLCDFVADVRAATPTHGAEIIIPQGKDILEEAKAQLLSMENGLGHRLRDYAQAQQSLYFRLKHAISLESVAHKMELAKELKRRMVRQMEKVLEEEGREGEYLLKRIYKVPLQRRALEERALIEDGRLRINKALLNGFNRERERLELLKLRIKSVGESKRSPRVVKDGRGIQSIHDVEVGDNLSIALIDGTVDVSVKGIMRYRDEL</sequence>
<dbReference type="GO" id="GO:0009318">
    <property type="term" value="C:exodeoxyribonuclease VII complex"/>
    <property type="evidence" value="ECO:0007669"/>
    <property type="project" value="UniProtKB-UniRule"/>
</dbReference>
<dbReference type="InterPro" id="IPR025824">
    <property type="entry name" value="OB-fold_nuc-bd_dom"/>
</dbReference>
<dbReference type="STRING" id="755172.HMPREF1863_01657"/>
<dbReference type="GO" id="GO:0006308">
    <property type="term" value="P:DNA catabolic process"/>
    <property type="evidence" value="ECO:0007669"/>
    <property type="project" value="UniProtKB-UniRule"/>
</dbReference>
<gene>
    <name evidence="5" type="primary">xseA</name>
    <name evidence="9" type="ORF">HMPREF1863_01657</name>
</gene>
<dbReference type="PATRIC" id="fig|755172.3.peg.1619"/>
<comment type="subcellular location">
    <subcellularLocation>
        <location evidence="5 6">Cytoplasm</location>
    </subcellularLocation>
</comment>
<evidence type="ECO:0000256" key="1">
    <source>
        <dbReference type="ARBA" id="ARBA00022490"/>
    </source>
</evidence>
<dbReference type="Pfam" id="PF02601">
    <property type="entry name" value="Exonuc_VII_L"/>
    <property type="match status" value="1"/>
</dbReference>